<sequence>MLPWQCPICQVSPLEAPSLSPFTPRHNGNGIDTGVTSLSCLASASTSKSMAAT</sequence>
<dbReference type="EMBL" id="CM027687">
    <property type="protein sequence ID" value="KAG0520205.1"/>
    <property type="molecule type" value="Genomic_DNA"/>
</dbReference>
<name>A0A921QFR6_SORBI</name>
<evidence type="ECO:0000313" key="1">
    <source>
        <dbReference type="EMBL" id="KAG0520205.1"/>
    </source>
</evidence>
<dbReference type="AlphaFoldDB" id="A0A921QFR6"/>
<accession>A0A921QFR6</accession>
<comment type="caution">
    <text evidence="1">The sequence shown here is derived from an EMBL/GenBank/DDBJ whole genome shotgun (WGS) entry which is preliminary data.</text>
</comment>
<organism evidence="1 2">
    <name type="scientific">Sorghum bicolor</name>
    <name type="common">Sorghum</name>
    <name type="synonym">Sorghum vulgare</name>
    <dbReference type="NCBI Taxonomy" id="4558"/>
    <lineage>
        <taxon>Eukaryota</taxon>
        <taxon>Viridiplantae</taxon>
        <taxon>Streptophyta</taxon>
        <taxon>Embryophyta</taxon>
        <taxon>Tracheophyta</taxon>
        <taxon>Spermatophyta</taxon>
        <taxon>Magnoliopsida</taxon>
        <taxon>Liliopsida</taxon>
        <taxon>Poales</taxon>
        <taxon>Poaceae</taxon>
        <taxon>PACMAD clade</taxon>
        <taxon>Panicoideae</taxon>
        <taxon>Andropogonodae</taxon>
        <taxon>Andropogoneae</taxon>
        <taxon>Sorghinae</taxon>
        <taxon>Sorghum</taxon>
    </lineage>
</organism>
<proteinExistence type="predicted"/>
<gene>
    <name evidence="1" type="ORF">BDA96_08G053400</name>
</gene>
<protein>
    <submittedName>
        <fullName evidence="1">Uncharacterized protein</fullName>
    </submittedName>
</protein>
<dbReference type="Proteomes" id="UP000807115">
    <property type="component" value="Chromosome 8"/>
</dbReference>
<evidence type="ECO:0000313" key="2">
    <source>
        <dbReference type="Proteomes" id="UP000807115"/>
    </source>
</evidence>
<reference evidence="1" key="1">
    <citation type="journal article" date="2019" name="BMC Genomics">
        <title>A new reference genome for Sorghum bicolor reveals high levels of sequence similarity between sweet and grain genotypes: implications for the genetics of sugar metabolism.</title>
        <authorList>
            <person name="Cooper E.A."/>
            <person name="Brenton Z.W."/>
            <person name="Flinn B.S."/>
            <person name="Jenkins J."/>
            <person name="Shu S."/>
            <person name="Flowers D."/>
            <person name="Luo F."/>
            <person name="Wang Y."/>
            <person name="Xia P."/>
            <person name="Barry K."/>
            <person name="Daum C."/>
            <person name="Lipzen A."/>
            <person name="Yoshinaga Y."/>
            <person name="Schmutz J."/>
            <person name="Saski C."/>
            <person name="Vermerris W."/>
            <person name="Kresovich S."/>
        </authorList>
    </citation>
    <scope>NUCLEOTIDE SEQUENCE</scope>
</reference>
<reference evidence="1" key="2">
    <citation type="submission" date="2020-10" db="EMBL/GenBank/DDBJ databases">
        <authorList>
            <person name="Cooper E.A."/>
            <person name="Brenton Z.W."/>
            <person name="Flinn B.S."/>
            <person name="Jenkins J."/>
            <person name="Shu S."/>
            <person name="Flowers D."/>
            <person name="Luo F."/>
            <person name="Wang Y."/>
            <person name="Xia P."/>
            <person name="Barry K."/>
            <person name="Daum C."/>
            <person name="Lipzen A."/>
            <person name="Yoshinaga Y."/>
            <person name="Schmutz J."/>
            <person name="Saski C."/>
            <person name="Vermerris W."/>
            <person name="Kresovich S."/>
        </authorList>
    </citation>
    <scope>NUCLEOTIDE SEQUENCE</scope>
</reference>